<feature type="binding site" evidence="17">
    <location>
        <position position="521"/>
    </location>
    <ligand>
        <name>substrate</name>
    </ligand>
</feature>
<organism evidence="24 25">
    <name type="scientific">Gossypium anomalum</name>
    <dbReference type="NCBI Taxonomy" id="47600"/>
    <lineage>
        <taxon>Eukaryota</taxon>
        <taxon>Viridiplantae</taxon>
        <taxon>Streptophyta</taxon>
        <taxon>Embryophyta</taxon>
        <taxon>Tracheophyta</taxon>
        <taxon>Spermatophyta</taxon>
        <taxon>Magnoliopsida</taxon>
        <taxon>eudicotyledons</taxon>
        <taxon>Gunneridae</taxon>
        <taxon>Pentapetalae</taxon>
        <taxon>rosids</taxon>
        <taxon>malvids</taxon>
        <taxon>Malvales</taxon>
        <taxon>Malvaceae</taxon>
        <taxon>Malvoideae</taxon>
        <taxon>Gossypium</taxon>
    </lineage>
</organism>
<comment type="caution">
    <text evidence="24">The sequence shown here is derived from an EMBL/GenBank/DDBJ whole genome shotgun (WGS) entry which is preliminary data.</text>
</comment>
<feature type="chain" id="PRO_5035175879" description="peroxidase" evidence="22">
    <location>
        <begin position="23"/>
        <end position="682"/>
    </location>
</feature>
<feature type="disulfide bond" evidence="20">
    <location>
        <begin position="426"/>
        <end position="431"/>
    </location>
</feature>
<evidence type="ECO:0000256" key="15">
    <source>
        <dbReference type="ARBA" id="ARBA00023324"/>
    </source>
</evidence>
<feature type="disulfide bond" evidence="20">
    <location>
        <begin position="558"/>
        <end position="590"/>
    </location>
</feature>
<dbReference type="GO" id="GO:0140825">
    <property type="term" value="F:lactoperoxidase activity"/>
    <property type="evidence" value="ECO:0007669"/>
    <property type="project" value="UniProtKB-EC"/>
</dbReference>
<feature type="domain" description="Plant heme peroxidase family profile" evidence="23">
    <location>
        <begin position="24"/>
        <end position="323"/>
    </location>
</feature>
<keyword evidence="5" id="KW-0964">Secreted</keyword>
<protein>
    <recommendedName>
        <fullName evidence="4">peroxidase</fullName>
        <ecNumber evidence="4">1.11.1.7</ecNumber>
    </recommendedName>
</protein>
<dbReference type="GO" id="GO:0042744">
    <property type="term" value="P:hydrogen peroxide catabolic process"/>
    <property type="evidence" value="ECO:0007669"/>
    <property type="project" value="UniProtKB-KW"/>
</dbReference>
<dbReference type="GO" id="GO:0006979">
    <property type="term" value="P:response to oxidative stress"/>
    <property type="evidence" value="ECO:0007669"/>
    <property type="project" value="InterPro"/>
</dbReference>
<evidence type="ECO:0000256" key="7">
    <source>
        <dbReference type="ARBA" id="ARBA00022617"/>
    </source>
</evidence>
<dbReference type="InterPro" id="IPR019793">
    <property type="entry name" value="Peroxidases_heam-ligand_BS"/>
</dbReference>
<feature type="transmembrane region" description="Helical" evidence="21">
    <location>
        <begin position="364"/>
        <end position="382"/>
    </location>
</feature>
<feature type="binding site" evidence="18">
    <location>
        <position position="430"/>
    </location>
    <ligand>
        <name>Ca(2+)</name>
        <dbReference type="ChEBI" id="CHEBI:29108"/>
        <label>1</label>
    </ligand>
</feature>
<keyword evidence="21" id="KW-0812">Transmembrane</keyword>
<dbReference type="PRINTS" id="PR00458">
    <property type="entry name" value="PEROXIDASE"/>
</dbReference>
<keyword evidence="10 18" id="KW-0106">Calcium</keyword>
<evidence type="ECO:0000256" key="1">
    <source>
        <dbReference type="ARBA" id="ARBA00000189"/>
    </source>
</evidence>
<dbReference type="FunFam" id="1.10.420.10:FF:000008">
    <property type="entry name" value="Peroxidase"/>
    <property type="match status" value="2"/>
</dbReference>
<feature type="binding site" evidence="18">
    <location>
        <position position="446"/>
    </location>
    <ligand>
        <name>Ca(2+)</name>
        <dbReference type="ChEBI" id="CHEBI:29108"/>
        <label>1</label>
    </ligand>
</feature>
<evidence type="ECO:0000256" key="6">
    <source>
        <dbReference type="ARBA" id="ARBA00022559"/>
    </source>
</evidence>
<feature type="disulfide bond" evidence="20">
    <location>
        <begin position="393"/>
        <end position="472"/>
    </location>
</feature>
<dbReference type="Gene3D" id="1.10.520.10">
    <property type="match status" value="2"/>
</dbReference>
<feature type="domain" description="Plant heme peroxidase family profile" evidence="23">
    <location>
        <begin position="383"/>
        <end position="682"/>
    </location>
</feature>
<keyword evidence="7" id="KW-0349">Heme</keyword>
<feature type="binding site" evidence="18">
    <location>
        <position position="603"/>
    </location>
    <ligand>
        <name>Ca(2+)</name>
        <dbReference type="ChEBI" id="CHEBI:29108"/>
        <label>2</label>
    </ligand>
</feature>
<evidence type="ECO:0000256" key="11">
    <source>
        <dbReference type="ARBA" id="ARBA00023002"/>
    </source>
</evidence>
<dbReference type="OrthoDB" id="2113341at2759"/>
<dbReference type="PRINTS" id="PR00461">
    <property type="entry name" value="PLPEROXIDASE"/>
</dbReference>
<evidence type="ECO:0000256" key="20">
    <source>
        <dbReference type="PIRSR" id="PIRSR600823-5"/>
    </source>
</evidence>
<evidence type="ECO:0000256" key="10">
    <source>
        <dbReference type="ARBA" id="ARBA00022837"/>
    </source>
</evidence>
<dbReference type="GO" id="GO:0046872">
    <property type="term" value="F:metal ion binding"/>
    <property type="evidence" value="ECO:0007669"/>
    <property type="project" value="UniProtKB-KW"/>
</dbReference>
<keyword evidence="15" id="KW-0376">Hydrogen peroxide</keyword>
<evidence type="ECO:0000256" key="8">
    <source>
        <dbReference type="ARBA" id="ARBA00022723"/>
    </source>
</evidence>
<evidence type="ECO:0000256" key="16">
    <source>
        <dbReference type="PIRSR" id="PIRSR600823-1"/>
    </source>
</evidence>
<dbReference type="InterPro" id="IPR033905">
    <property type="entry name" value="Secretory_peroxidase"/>
</dbReference>
<feature type="signal peptide" evidence="22">
    <location>
        <begin position="1"/>
        <end position="22"/>
    </location>
</feature>
<dbReference type="PROSITE" id="PS00435">
    <property type="entry name" value="PEROXIDASE_1"/>
    <property type="match status" value="2"/>
</dbReference>
<dbReference type="InterPro" id="IPR002016">
    <property type="entry name" value="Haem_peroxidase"/>
</dbReference>
<comment type="function">
    <text evidence="2">Removal of H(2)O(2), oxidation of toxic reductants, biosynthesis and degradation of lignin, suberization, auxin catabolism, response to environmental stresses such as wounding, pathogen attack and oxidative stress. These functions might be dependent on each isozyme/isoform in each plant tissue.</text>
</comment>
<keyword evidence="25" id="KW-1185">Reference proteome</keyword>
<evidence type="ECO:0000256" key="5">
    <source>
        <dbReference type="ARBA" id="ARBA00022525"/>
    </source>
</evidence>
<dbReference type="EMBL" id="JAHUZN010000012">
    <property type="protein sequence ID" value="KAG8473947.1"/>
    <property type="molecule type" value="Genomic_DNA"/>
</dbReference>
<accession>A0A8J6CG98</accession>
<evidence type="ECO:0000256" key="4">
    <source>
        <dbReference type="ARBA" id="ARBA00012313"/>
    </source>
</evidence>
<dbReference type="Proteomes" id="UP000701853">
    <property type="component" value="Chromosome 12"/>
</dbReference>
<evidence type="ECO:0000256" key="14">
    <source>
        <dbReference type="ARBA" id="ARBA00023180"/>
    </source>
</evidence>
<keyword evidence="8 18" id="KW-0479">Metal-binding</keyword>
<keyword evidence="9 22" id="KW-0732">Signal</keyword>
<feature type="binding site" evidence="18">
    <location>
        <position position="428"/>
    </location>
    <ligand>
        <name>Ca(2+)</name>
        <dbReference type="ChEBI" id="CHEBI:29108"/>
        <label>1</label>
    </ligand>
</feature>
<feature type="binding site" evidence="18">
    <location>
        <position position="552"/>
    </location>
    <ligand>
        <name>Ca(2+)</name>
        <dbReference type="ChEBI" id="CHEBI:29108"/>
        <label>2</label>
    </ligand>
</feature>
<name>A0A8J6CG98_9ROSI</name>
<dbReference type="Pfam" id="PF00141">
    <property type="entry name" value="peroxidase"/>
    <property type="match status" value="2"/>
</dbReference>
<dbReference type="Gene3D" id="1.10.420.10">
    <property type="entry name" value="Peroxidase, domain 2"/>
    <property type="match status" value="2"/>
</dbReference>
<evidence type="ECO:0000313" key="25">
    <source>
        <dbReference type="Proteomes" id="UP000701853"/>
    </source>
</evidence>
<dbReference type="SUPFAM" id="SSF48113">
    <property type="entry name" value="Heme-dependent peroxidases"/>
    <property type="match status" value="2"/>
</dbReference>
<evidence type="ECO:0000256" key="17">
    <source>
        <dbReference type="PIRSR" id="PIRSR600823-2"/>
    </source>
</evidence>
<evidence type="ECO:0000256" key="2">
    <source>
        <dbReference type="ARBA" id="ARBA00002322"/>
    </source>
</evidence>
<dbReference type="AlphaFoldDB" id="A0A8J6CG98"/>
<feature type="binding site" description="axial binding residue" evidence="18">
    <location>
        <position position="551"/>
    </location>
    <ligand>
        <name>heme b</name>
        <dbReference type="ChEBI" id="CHEBI:60344"/>
    </ligand>
    <ligandPart>
        <name>Fe</name>
        <dbReference type="ChEBI" id="CHEBI:18248"/>
    </ligandPart>
</feature>
<evidence type="ECO:0000256" key="18">
    <source>
        <dbReference type="PIRSR" id="PIRSR600823-3"/>
    </source>
</evidence>
<evidence type="ECO:0000256" key="21">
    <source>
        <dbReference type="SAM" id="Phobius"/>
    </source>
</evidence>
<feature type="active site" description="Proton acceptor" evidence="16">
    <location>
        <position position="424"/>
    </location>
</feature>
<keyword evidence="21" id="KW-1133">Transmembrane helix</keyword>
<comment type="cofactor">
    <cofactor evidence="18">
        <name>heme b</name>
        <dbReference type="ChEBI" id="CHEBI:60344"/>
    </cofactor>
    <text evidence="18">Binds 1 heme b (iron(II)-protoporphyrin IX) group per subunit.</text>
</comment>
<evidence type="ECO:0000256" key="9">
    <source>
        <dbReference type="ARBA" id="ARBA00022729"/>
    </source>
</evidence>
<dbReference type="InterPro" id="IPR000823">
    <property type="entry name" value="Peroxidase_pln"/>
</dbReference>
<proteinExistence type="inferred from homology"/>
<evidence type="ECO:0000256" key="22">
    <source>
        <dbReference type="SAM" id="SignalP"/>
    </source>
</evidence>
<keyword evidence="14" id="KW-0325">Glycoprotein</keyword>
<gene>
    <name evidence="24" type="ORF">CXB51_033975</name>
</gene>
<keyword evidence="21" id="KW-0472">Membrane</keyword>
<evidence type="ECO:0000259" key="23">
    <source>
        <dbReference type="PROSITE" id="PS50873"/>
    </source>
</evidence>
<evidence type="ECO:0000313" key="24">
    <source>
        <dbReference type="EMBL" id="KAG8473947.1"/>
    </source>
</evidence>
<comment type="catalytic activity">
    <reaction evidence="1">
        <text>2 a phenolic donor + H2O2 = 2 a phenolic radical donor + 2 H2O</text>
        <dbReference type="Rhea" id="RHEA:56136"/>
        <dbReference type="ChEBI" id="CHEBI:15377"/>
        <dbReference type="ChEBI" id="CHEBI:16240"/>
        <dbReference type="ChEBI" id="CHEBI:139520"/>
        <dbReference type="ChEBI" id="CHEBI:139521"/>
        <dbReference type="EC" id="1.11.1.7"/>
    </reaction>
</comment>
<evidence type="ECO:0000256" key="19">
    <source>
        <dbReference type="PIRSR" id="PIRSR600823-4"/>
    </source>
</evidence>
<feature type="disulfide bond" evidence="20">
    <location>
        <begin position="478"/>
        <end position="678"/>
    </location>
</feature>
<dbReference type="FunFam" id="1.10.520.10:FF:000001">
    <property type="entry name" value="Peroxidase"/>
    <property type="match status" value="2"/>
</dbReference>
<dbReference type="PROSITE" id="PS50873">
    <property type="entry name" value="PEROXIDASE_4"/>
    <property type="match status" value="2"/>
</dbReference>
<comment type="similarity">
    <text evidence="3">Belongs to the peroxidase family. Ascorbate peroxidase subfamily.</text>
</comment>
<dbReference type="PANTHER" id="PTHR31235">
    <property type="entry name" value="PEROXIDASE 25-RELATED"/>
    <property type="match status" value="1"/>
</dbReference>
<feature type="site" description="Transition state stabilizer" evidence="19">
    <location>
        <position position="420"/>
    </location>
</feature>
<keyword evidence="11" id="KW-0560">Oxidoreductase</keyword>
<feature type="binding site" evidence="18">
    <location>
        <position position="434"/>
    </location>
    <ligand>
        <name>Ca(2+)</name>
        <dbReference type="ChEBI" id="CHEBI:29108"/>
        <label>1</label>
    </ligand>
</feature>
<reference evidence="24 25" key="1">
    <citation type="journal article" date="2021" name="bioRxiv">
        <title>The Gossypium anomalum genome as a resource for cotton improvement and evolutionary analysis of hybrid incompatibility.</title>
        <authorList>
            <person name="Grover C.E."/>
            <person name="Yuan D."/>
            <person name="Arick M.A."/>
            <person name="Miller E.R."/>
            <person name="Hu G."/>
            <person name="Peterson D.G."/>
            <person name="Wendel J.F."/>
            <person name="Udall J.A."/>
        </authorList>
    </citation>
    <scope>NUCLEOTIDE SEQUENCE [LARGE SCALE GENOMIC DNA]</scope>
    <source>
        <strain evidence="24">JFW-Udall</strain>
        <tissue evidence="24">Leaf</tissue>
    </source>
</reference>
<feature type="binding site" evidence="18">
    <location>
        <position position="432"/>
    </location>
    <ligand>
        <name>Ca(2+)</name>
        <dbReference type="ChEBI" id="CHEBI:29108"/>
        <label>1</label>
    </ligand>
</feature>
<feature type="binding site" evidence="18">
    <location>
        <position position="611"/>
    </location>
    <ligand>
        <name>Ca(2+)</name>
        <dbReference type="ChEBI" id="CHEBI:29108"/>
        <label>2</label>
    </ligand>
</feature>
<dbReference type="InterPro" id="IPR010255">
    <property type="entry name" value="Haem_peroxidase_sf"/>
</dbReference>
<evidence type="ECO:0000256" key="13">
    <source>
        <dbReference type="ARBA" id="ARBA00023157"/>
    </source>
</evidence>
<dbReference type="GO" id="GO:0020037">
    <property type="term" value="F:heme binding"/>
    <property type="evidence" value="ECO:0007669"/>
    <property type="project" value="InterPro"/>
</dbReference>
<keyword evidence="13 20" id="KW-1015">Disulfide bond</keyword>
<dbReference type="CDD" id="cd00693">
    <property type="entry name" value="secretory_peroxidase"/>
    <property type="match status" value="2"/>
</dbReference>
<feature type="binding site" evidence="18">
    <location>
        <position position="425"/>
    </location>
    <ligand>
        <name>Ca(2+)</name>
        <dbReference type="ChEBI" id="CHEBI:29108"/>
        <label>1</label>
    </ligand>
</feature>
<keyword evidence="12 18" id="KW-0408">Iron</keyword>
<dbReference type="EC" id="1.11.1.7" evidence="4"/>
<comment type="cofactor">
    <cofactor evidence="18">
        <name>Ca(2+)</name>
        <dbReference type="ChEBI" id="CHEBI:29108"/>
    </cofactor>
    <text evidence="18">Binds 2 calcium ions per subunit.</text>
</comment>
<sequence>MRSQALILLCIVVFGVIGTCHGGSLRKKYYKKTCPNAEEIIKKATEKHVANDPTLPARFLRMHFHDCFVRGCDGSVLLNSTTNNSAEKDAIPNLTLAGFDVIDDIKAEVEKKCPNVVSCADVLALAARDAVSFKFQRPLWEVLTGRRDGRVSRVSEALANLPSPFSNFTTLVRNFANQGLNVHDLVVLSGGHTIGVGHCNAFSNRLYNFTGRGDQDTSLNATYAAFLKTQCRNLSDNTTFVPMDPGSGFTFDNNYYVTVKQNKGLFQSDAALLINKGSRNIVNELVDPKKFFTEFAQSMKRMGAIGVLTGNEGEIRKKCFVNELIVNDVVKLHELYCWRKDKMKLTGKRETPEHRKSSKMRKQALILVCIVVFGVVGSCHGGSLKKGYYDNTCPNAEAIIKNATEKRVANDPTLPARFLRMHFHDCFVRGCDGSVLLNSTTNNTAEKDAIPNLTLAGFDVIDNIKAEVEKECPNVVSCADVLALAARDAVSFKFQKPLWNVLTGRRDGTVSQASEALANLPSPFSNFSTLVQKFAKKGLNVQDLVVLSGGHTIGVGHCNTFSNRLYNFTGNGDQDPSLNATYATFLKTQCKSPSDSTTFVAMDPGSGLTFDNNYYVTLKQNKGLFQSDAALITNEISRIIVDELFVSEVFFREFALSMVKMGAIGVLTGNEGEIRKKCSVVN</sequence>
<evidence type="ECO:0000256" key="3">
    <source>
        <dbReference type="ARBA" id="ARBA00006873"/>
    </source>
</evidence>
<keyword evidence="6" id="KW-0575">Peroxidase</keyword>
<evidence type="ECO:0000256" key="12">
    <source>
        <dbReference type="ARBA" id="ARBA00023004"/>
    </source>
</evidence>